<dbReference type="Proteomes" id="UP001178148">
    <property type="component" value="Unassembled WGS sequence"/>
</dbReference>
<protein>
    <submittedName>
        <fullName evidence="2">Uncharacterized protein</fullName>
    </submittedName>
</protein>
<comment type="caution">
    <text evidence="2">The sequence shown here is derived from an EMBL/GenBank/DDBJ whole genome shotgun (WGS) entry which is preliminary data.</text>
</comment>
<evidence type="ECO:0000313" key="2">
    <source>
        <dbReference type="EMBL" id="MDP0588016.1"/>
    </source>
</evidence>
<evidence type="ECO:0000256" key="1">
    <source>
        <dbReference type="SAM" id="MobiDB-lite"/>
    </source>
</evidence>
<name>A0AA90SLP1_9GAMM</name>
<feature type="region of interest" description="Disordered" evidence="1">
    <location>
        <begin position="1"/>
        <end position="66"/>
    </location>
</feature>
<proteinExistence type="predicted"/>
<reference evidence="2 3" key="1">
    <citation type="journal article" date="2023" name="bioRxiv">
        <title>An intranuclear bacterial parasite of deep-sea mussels expresses apoptosis inhibitors acquired from its host.</title>
        <authorList>
            <person name="Gonzalez Porras M.A."/>
            <person name="Assie A."/>
            <person name="Tietjen M."/>
            <person name="Violette M."/>
            <person name="Kleiner M."/>
            <person name="Gruber-Vodicka H."/>
            <person name="Dubilier N."/>
            <person name="Leisch N."/>
        </authorList>
    </citation>
    <scope>NUCLEOTIDE SEQUENCE [LARGE SCALE GENOMIC DNA]</scope>
    <source>
        <strain evidence="2">IAP13</strain>
    </source>
</reference>
<gene>
    <name evidence="2" type="ORF">QS748_01940</name>
</gene>
<dbReference type="EMBL" id="JASXSV010000002">
    <property type="protein sequence ID" value="MDP0588016.1"/>
    <property type="molecule type" value="Genomic_DNA"/>
</dbReference>
<feature type="compositionally biased region" description="Low complexity" evidence="1">
    <location>
        <begin position="91"/>
        <end position="101"/>
    </location>
</feature>
<evidence type="ECO:0000313" key="3">
    <source>
        <dbReference type="Proteomes" id="UP001178148"/>
    </source>
</evidence>
<feature type="compositionally biased region" description="Polar residues" evidence="1">
    <location>
        <begin position="24"/>
        <end position="44"/>
    </location>
</feature>
<feature type="region of interest" description="Disordered" evidence="1">
    <location>
        <begin position="81"/>
        <end position="101"/>
    </location>
</feature>
<keyword evidence="3" id="KW-1185">Reference proteome</keyword>
<dbReference type="AlphaFoldDB" id="A0AA90SLP1"/>
<organism evidence="2 3">
    <name type="scientific">Candidatus Endonucleibacter bathymodioli</name>
    <dbReference type="NCBI Taxonomy" id="539814"/>
    <lineage>
        <taxon>Bacteria</taxon>
        <taxon>Pseudomonadati</taxon>
        <taxon>Pseudomonadota</taxon>
        <taxon>Gammaproteobacteria</taxon>
        <taxon>Oceanospirillales</taxon>
        <taxon>Endozoicomonadaceae</taxon>
        <taxon>Candidatus Endonucleibacter</taxon>
    </lineage>
</organism>
<feature type="compositionally biased region" description="Low complexity" evidence="1">
    <location>
        <begin position="11"/>
        <end position="23"/>
    </location>
</feature>
<accession>A0AA90SLP1</accession>
<sequence>MNIQKSLGQVSPASELGSSASSLKRTNSDSQFAGRGVSTNNSARNVYGPSATKQARHHAADEYMSSTEECDRQAIQKLLDQDKYDDTGVHNTSTTDNTESTVTIQDECDKKKTPAELAKCDQVIAELVSDKLGLELCTMYKSGYGEKGSVLAKLIDAYVARYGECIRPYCEGAVDYIHDIYNNKHYKPWKGPNGPKMFLDRDIGLFLDGLVKRKVHRAQNPTAIDNIASFAGSTVAATSNAVCSIASSIGWLFRR</sequence>